<protein>
    <submittedName>
        <fullName evidence="7">Vitamin B12 import ATP-binding protein BtuD</fullName>
    </submittedName>
</protein>
<dbReference type="FunFam" id="3.40.50.300:FF:000042">
    <property type="entry name" value="Maltose/maltodextrin ABC transporter, ATP-binding protein"/>
    <property type="match status" value="1"/>
</dbReference>
<dbReference type="RefSeq" id="WP_175106059.1">
    <property type="nucleotide sequence ID" value="NZ_CADIKM010000017.1"/>
</dbReference>
<dbReference type="SMART" id="SM00382">
    <property type="entry name" value="AAA"/>
    <property type="match status" value="1"/>
</dbReference>
<gene>
    <name evidence="7" type="primary">btuD_10</name>
    <name evidence="7" type="ORF">LMG28138_03550</name>
</gene>
<dbReference type="PROSITE" id="PS00211">
    <property type="entry name" value="ABC_TRANSPORTER_1"/>
    <property type="match status" value="1"/>
</dbReference>
<evidence type="ECO:0000256" key="4">
    <source>
        <dbReference type="ARBA" id="ARBA00022741"/>
    </source>
</evidence>
<dbReference type="InterPro" id="IPR003593">
    <property type="entry name" value="AAA+_ATPase"/>
</dbReference>
<organism evidence="7 8">
    <name type="scientific">Pararobbsia alpina</name>
    <dbReference type="NCBI Taxonomy" id="621374"/>
    <lineage>
        <taxon>Bacteria</taxon>
        <taxon>Pseudomonadati</taxon>
        <taxon>Pseudomonadota</taxon>
        <taxon>Betaproteobacteria</taxon>
        <taxon>Burkholderiales</taxon>
        <taxon>Burkholderiaceae</taxon>
        <taxon>Pararobbsia</taxon>
    </lineage>
</organism>
<keyword evidence="5 7" id="KW-0067">ATP-binding</keyword>
<dbReference type="GO" id="GO:0043190">
    <property type="term" value="C:ATP-binding cassette (ABC) transporter complex"/>
    <property type="evidence" value="ECO:0007669"/>
    <property type="project" value="UniProtKB-ARBA"/>
</dbReference>
<dbReference type="EMBL" id="CADIKM010000017">
    <property type="protein sequence ID" value="CAB3793483.1"/>
    <property type="molecule type" value="Genomic_DNA"/>
</dbReference>
<reference evidence="7 8" key="1">
    <citation type="submission" date="2020-04" db="EMBL/GenBank/DDBJ databases">
        <authorList>
            <person name="De Canck E."/>
        </authorList>
    </citation>
    <scope>NUCLEOTIDE SEQUENCE [LARGE SCALE GENOMIC DNA]</scope>
    <source>
        <strain evidence="7 8">LMG 28138</strain>
    </source>
</reference>
<dbReference type="PANTHER" id="PTHR42781:SF4">
    <property type="entry name" value="SPERMIDINE_PUTRESCINE IMPORT ATP-BINDING PROTEIN POTA"/>
    <property type="match status" value="1"/>
</dbReference>
<evidence type="ECO:0000256" key="5">
    <source>
        <dbReference type="ARBA" id="ARBA00022840"/>
    </source>
</evidence>
<keyword evidence="3" id="KW-0472">Membrane</keyword>
<keyword evidence="4" id="KW-0547">Nucleotide-binding</keyword>
<dbReference type="Proteomes" id="UP000494115">
    <property type="component" value="Unassembled WGS sequence"/>
</dbReference>
<dbReference type="Gene3D" id="3.40.50.300">
    <property type="entry name" value="P-loop containing nucleotide triphosphate hydrolases"/>
    <property type="match status" value="1"/>
</dbReference>
<dbReference type="GO" id="GO:0005524">
    <property type="term" value="F:ATP binding"/>
    <property type="evidence" value="ECO:0007669"/>
    <property type="project" value="UniProtKB-KW"/>
</dbReference>
<dbReference type="Pfam" id="PF00005">
    <property type="entry name" value="ABC_tran"/>
    <property type="match status" value="1"/>
</dbReference>
<dbReference type="InterPro" id="IPR050093">
    <property type="entry name" value="ABC_SmlMolc_Importer"/>
</dbReference>
<accession>A0A6S7BJQ6</accession>
<evidence type="ECO:0000259" key="6">
    <source>
        <dbReference type="PROSITE" id="PS50893"/>
    </source>
</evidence>
<keyword evidence="1" id="KW-0813">Transport</keyword>
<evidence type="ECO:0000313" key="8">
    <source>
        <dbReference type="Proteomes" id="UP000494115"/>
    </source>
</evidence>
<keyword evidence="2" id="KW-1003">Cell membrane</keyword>
<sequence>MTTMKRMLWSSARPQASDLAIPAGAMSDALMQARSPADLILEATDVVHAYGHVTALDHVSLHARRGEFLTILGESGSGKTTMLRVISGLEQPVSAKRLAIDGVDVTGMPAAQRNCTTVFQSYALFPHMSVEENVAYGLKLRKVAHDECRERTRQALALVRLGEKGGRRIGQLSGGERQRVALARALVTRPAILLLDEPLGALDERLRFDMQAELVEIHRTLGMTFIYITHSQEEALTMSDRIVLMRRGRIEQSGGPEQLFDRPVSRFAAEFMGFENVLPCTVIARVTAETIEVEAAGTHLRGHCPADAALKPGDSALIAVRAERLAPIVQGNGQGAGLNVLPCRPLGQLYRGKYTDQSAEIAGGVLKIRTWDQNAMRETFDAVACRPQDCVVLPN</sequence>
<evidence type="ECO:0000256" key="3">
    <source>
        <dbReference type="ARBA" id="ARBA00022519"/>
    </source>
</evidence>
<keyword evidence="8" id="KW-1185">Reference proteome</keyword>
<dbReference type="PANTHER" id="PTHR42781">
    <property type="entry name" value="SPERMIDINE/PUTRESCINE IMPORT ATP-BINDING PROTEIN POTA"/>
    <property type="match status" value="1"/>
</dbReference>
<evidence type="ECO:0000256" key="1">
    <source>
        <dbReference type="ARBA" id="ARBA00022448"/>
    </source>
</evidence>
<dbReference type="SUPFAM" id="SSF52540">
    <property type="entry name" value="P-loop containing nucleoside triphosphate hydrolases"/>
    <property type="match status" value="1"/>
</dbReference>
<name>A0A6S7BJQ6_9BURK</name>
<proteinExistence type="predicted"/>
<dbReference type="InterPro" id="IPR017871">
    <property type="entry name" value="ABC_transporter-like_CS"/>
</dbReference>
<dbReference type="GO" id="GO:0140359">
    <property type="term" value="F:ABC-type transporter activity"/>
    <property type="evidence" value="ECO:0007669"/>
    <property type="project" value="UniProtKB-ARBA"/>
</dbReference>
<dbReference type="PROSITE" id="PS50893">
    <property type="entry name" value="ABC_TRANSPORTER_2"/>
    <property type="match status" value="1"/>
</dbReference>
<dbReference type="InterPro" id="IPR003439">
    <property type="entry name" value="ABC_transporter-like_ATP-bd"/>
</dbReference>
<keyword evidence="3" id="KW-0997">Cell inner membrane</keyword>
<evidence type="ECO:0000313" key="7">
    <source>
        <dbReference type="EMBL" id="CAB3793483.1"/>
    </source>
</evidence>
<dbReference type="InterPro" id="IPR027417">
    <property type="entry name" value="P-loop_NTPase"/>
</dbReference>
<evidence type="ECO:0000256" key="2">
    <source>
        <dbReference type="ARBA" id="ARBA00022475"/>
    </source>
</evidence>
<dbReference type="GO" id="GO:0016887">
    <property type="term" value="F:ATP hydrolysis activity"/>
    <property type="evidence" value="ECO:0007669"/>
    <property type="project" value="InterPro"/>
</dbReference>
<dbReference type="AlphaFoldDB" id="A0A6S7BJQ6"/>
<feature type="domain" description="ABC transporter" evidence="6">
    <location>
        <begin position="41"/>
        <end position="272"/>
    </location>
</feature>